<sequence length="197" mass="22088">MSTDQTQLPRKVLWRRIDAEGMDACTYALSGDGYRISGTALYLEGDEPAKFEYRVSCNPDWSTRSARVSGWVGGTERDFRLSRNPAGTWSSDCSDVEGASGLLDVDLGFTPATNTNAIRRLGLAVGEEAETTAVWLDTQDWRFKPLRQVYRRLSRTEFAYRSPSHDYAATLVTDDFGIVRHYPQLWTAVSDPDARSC</sequence>
<dbReference type="AlphaFoldDB" id="A0A1J0WJD0"/>
<dbReference type="SUPFAM" id="SSF159275">
    <property type="entry name" value="PA1994-like"/>
    <property type="match status" value="1"/>
</dbReference>
<proteinExistence type="predicted"/>
<accession>A0A1J0WJD0</accession>
<evidence type="ECO:0000313" key="1">
    <source>
        <dbReference type="EMBL" id="APE44439.1"/>
    </source>
</evidence>
<dbReference type="InterPro" id="IPR009467">
    <property type="entry name" value="Glycolipid-bd_prot_put"/>
</dbReference>
<organism evidence="1 2">
    <name type="scientific">Sulfitobacter alexandrii</name>
    <dbReference type="NCBI Taxonomy" id="1917485"/>
    <lineage>
        <taxon>Bacteria</taxon>
        <taxon>Pseudomonadati</taxon>
        <taxon>Pseudomonadota</taxon>
        <taxon>Alphaproteobacteria</taxon>
        <taxon>Rhodobacterales</taxon>
        <taxon>Roseobacteraceae</taxon>
        <taxon>Sulfitobacter</taxon>
    </lineage>
</organism>
<gene>
    <name evidence="1" type="ORF">BOO69_14225</name>
</gene>
<dbReference type="Pfam" id="PF06475">
    <property type="entry name" value="Glycolipid_bind"/>
    <property type="match status" value="1"/>
</dbReference>
<keyword evidence="2" id="KW-1185">Reference proteome</keyword>
<dbReference type="Proteomes" id="UP000181897">
    <property type="component" value="Chromosome"/>
</dbReference>
<dbReference type="STRING" id="1917485.BOO69_14225"/>
<reference evidence="1 2" key="1">
    <citation type="submission" date="2016-11" db="EMBL/GenBank/DDBJ databases">
        <title>Complete genome sequence of Sulfitobacter sp. AM1-D1, a toxic bacteria associated with marine dinoflagellate Alexandrium minutum in East China Sea.</title>
        <authorList>
            <person name="Yang Q."/>
            <person name="Zhang X."/>
            <person name="Tian X."/>
        </authorList>
    </citation>
    <scope>NUCLEOTIDE SEQUENCE [LARGE SCALE GENOMIC DNA]</scope>
    <source>
        <strain evidence="1 2">AM1-D1</strain>
    </source>
</reference>
<dbReference type="OrthoDB" id="7347529at2"/>
<protein>
    <recommendedName>
        <fullName evidence="3">Glycolipid-binding domain-containing protein</fullName>
    </recommendedName>
</protein>
<dbReference type="KEGG" id="suam:BOO69_14225"/>
<dbReference type="EMBL" id="CP018076">
    <property type="protein sequence ID" value="APE44439.1"/>
    <property type="molecule type" value="Genomic_DNA"/>
</dbReference>
<evidence type="ECO:0000313" key="2">
    <source>
        <dbReference type="Proteomes" id="UP000181897"/>
    </source>
</evidence>
<dbReference type="RefSeq" id="WP_071972781.1">
    <property type="nucleotide sequence ID" value="NZ_CP018076.1"/>
</dbReference>
<evidence type="ECO:0008006" key="3">
    <source>
        <dbReference type="Google" id="ProtNLM"/>
    </source>
</evidence>
<name>A0A1J0WJD0_9RHOB</name>